<keyword evidence="4" id="KW-1185">Reference proteome</keyword>
<protein>
    <recommendedName>
        <fullName evidence="5">Ycf20-like protein</fullName>
    </recommendedName>
</protein>
<comment type="caution">
    <text evidence="3">The sequence shown here is derived from an EMBL/GenBank/DDBJ whole genome shotgun (WGS) entry which is preliminary data.</text>
</comment>
<dbReference type="AlphaFoldDB" id="A0AAV7EU42"/>
<dbReference type="InterPro" id="IPR007572">
    <property type="entry name" value="Uncharacterised_Ycf20"/>
</dbReference>
<accession>A0AAV7EU42</accession>
<feature type="transmembrane region" description="Helical" evidence="2">
    <location>
        <begin position="119"/>
        <end position="138"/>
    </location>
</feature>
<dbReference type="Proteomes" id="UP000825729">
    <property type="component" value="Unassembled WGS sequence"/>
</dbReference>
<gene>
    <name evidence="3" type="ORF">H6P81_005334</name>
</gene>
<dbReference type="Pfam" id="PF04483">
    <property type="entry name" value="DUF565"/>
    <property type="match status" value="1"/>
</dbReference>
<dbReference type="PANTHER" id="PTHR33787">
    <property type="match status" value="1"/>
</dbReference>
<evidence type="ECO:0000256" key="2">
    <source>
        <dbReference type="SAM" id="Phobius"/>
    </source>
</evidence>
<comment type="similarity">
    <text evidence="1">Belongs to the ycf20 family.</text>
</comment>
<dbReference type="EMBL" id="JAINDJ010000003">
    <property type="protein sequence ID" value="KAG9452430.1"/>
    <property type="molecule type" value="Genomic_DNA"/>
</dbReference>
<evidence type="ECO:0000313" key="3">
    <source>
        <dbReference type="EMBL" id="KAG9452430.1"/>
    </source>
</evidence>
<reference evidence="3 4" key="1">
    <citation type="submission" date="2021-07" db="EMBL/GenBank/DDBJ databases">
        <title>The Aristolochia fimbriata genome: insights into angiosperm evolution, floral development and chemical biosynthesis.</title>
        <authorList>
            <person name="Jiao Y."/>
        </authorList>
    </citation>
    <scope>NUCLEOTIDE SEQUENCE [LARGE SCALE GENOMIC DNA]</scope>
    <source>
        <strain evidence="3">IBCAS-2021</strain>
        <tissue evidence="3">Leaf</tissue>
    </source>
</reference>
<organism evidence="3 4">
    <name type="scientific">Aristolochia fimbriata</name>
    <name type="common">White veined hardy Dutchman's pipe vine</name>
    <dbReference type="NCBI Taxonomy" id="158543"/>
    <lineage>
        <taxon>Eukaryota</taxon>
        <taxon>Viridiplantae</taxon>
        <taxon>Streptophyta</taxon>
        <taxon>Embryophyta</taxon>
        <taxon>Tracheophyta</taxon>
        <taxon>Spermatophyta</taxon>
        <taxon>Magnoliopsida</taxon>
        <taxon>Magnoliidae</taxon>
        <taxon>Piperales</taxon>
        <taxon>Aristolochiaceae</taxon>
        <taxon>Aristolochia</taxon>
    </lineage>
</organism>
<dbReference type="PANTHER" id="PTHR33787:SF3">
    <property type="entry name" value="YCF20-LIKE PROTEIN"/>
    <property type="match status" value="1"/>
</dbReference>
<keyword evidence="2" id="KW-1133">Transmembrane helix</keyword>
<keyword evidence="2" id="KW-0812">Transmembrane</keyword>
<evidence type="ECO:0000313" key="4">
    <source>
        <dbReference type="Proteomes" id="UP000825729"/>
    </source>
</evidence>
<evidence type="ECO:0008006" key="5">
    <source>
        <dbReference type="Google" id="ProtNLM"/>
    </source>
</evidence>
<sequence>MVIGGKLTTLPAYPQKTVFLSSRNLKPTPLFVHNLHRRGFACRLKKFSGLHLSDSGTVSLLSNSKRVSWCICTLVDGDRSDPSEGSTTGRTRLIRALQGFQTKLKSRIEKLKEGLPMKVLFFLVGFYCATAFTTVIGQTGDWDVLSAGLAVVVVEAIGALMYKTSLPLLHKLRRLVTVFNYWKAGLSLGLFLDAFKYEMDMLLELINPFKDIDMFPKFW</sequence>
<feature type="transmembrane region" description="Helical" evidence="2">
    <location>
        <begin position="174"/>
        <end position="192"/>
    </location>
</feature>
<name>A0AAV7EU42_ARIFI</name>
<feature type="transmembrane region" description="Helical" evidence="2">
    <location>
        <begin position="144"/>
        <end position="162"/>
    </location>
</feature>
<proteinExistence type="inferred from homology"/>
<keyword evidence="2" id="KW-0472">Membrane</keyword>
<evidence type="ECO:0000256" key="1">
    <source>
        <dbReference type="ARBA" id="ARBA00009846"/>
    </source>
</evidence>